<keyword evidence="3 6" id="KW-0285">Flavoprotein</keyword>
<dbReference type="AlphaFoldDB" id="A0A853HY53"/>
<keyword evidence="5 6" id="KW-0249">Electron transport</keyword>
<evidence type="ECO:0000256" key="5">
    <source>
        <dbReference type="ARBA" id="ARBA00022982"/>
    </source>
</evidence>
<evidence type="ECO:0000256" key="7">
    <source>
        <dbReference type="SAM" id="Phobius"/>
    </source>
</evidence>
<dbReference type="NCBIfam" id="TIGR01947">
    <property type="entry name" value="rnfG"/>
    <property type="match status" value="1"/>
</dbReference>
<evidence type="ECO:0000313" key="9">
    <source>
        <dbReference type="EMBL" id="NYZ65299.1"/>
    </source>
</evidence>
<feature type="modified residue" description="FMN phosphoryl threonine" evidence="6">
    <location>
        <position position="179"/>
    </location>
</feature>
<dbReference type="NCBIfam" id="NF002519">
    <property type="entry name" value="PRK01908.1"/>
    <property type="match status" value="1"/>
</dbReference>
<dbReference type="PIRSF" id="PIRSF006091">
    <property type="entry name" value="E_trnsport_RnfG"/>
    <property type="match status" value="1"/>
</dbReference>
<sequence length="217" mass="23678">MSLLAKAISNNSLRLGIFATLTVGLIALTFVFTQDRIAAQIRASEQRALADILPQRYYDNDLLHTYVTQPAEPLISQHQPFKVYVAFKGQQPAAVVIPVAAPDGYNGRIDLLVGIDRSGQLTGTRVIAHKETPGLGDAIDIKVSSWIDNFAGKSLLNPTEDGWAVKKDSGEFDQFTGATITPRAVVAAVKRSLDYFNEHQTTLFQEGAKKLEEANHG</sequence>
<keyword evidence="2 6" id="KW-0597">Phosphoprotein</keyword>
<dbReference type="Pfam" id="PF04205">
    <property type="entry name" value="FMN_bind"/>
    <property type="match status" value="1"/>
</dbReference>
<evidence type="ECO:0000256" key="1">
    <source>
        <dbReference type="ARBA" id="ARBA00022448"/>
    </source>
</evidence>
<comment type="subunit">
    <text evidence="6">The complex is composed of six subunits: RnfA, RnfB, RnfC, RnfD, RnfE and RnfG.</text>
</comment>
<dbReference type="GO" id="GO:0005886">
    <property type="term" value="C:plasma membrane"/>
    <property type="evidence" value="ECO:0007669"/>
    <property type="project" value="UniProtKB-SubCell"/>
</dbReference>
<reference evidence="9 10" key="1">
    <citation type="submission" date="2020-07" db="EMBL/GenBank/DDBJ databases">
        <title>Endozoicomonas sp. nov., isolated from sediment.</title>
        <authorList>
            <person name="Gu T."/>
        </authorList>
    </citation>
    <scope>NUCLEOTIDE SEQUENCE [LARGE SCALE GENOMIC DNA]</scope>
    <source>
        <strain evidence="9 10">SM1973</strain>
    </source>
</reference>
<evidence type="ECO:0000256" key="6">
    <source>
        <dbReference type="HAMAP-Rule" id="MF_00479"/>
    </source>
</evidence>
<keyword evidence="4 6" id="KW-0288">FMN</keyword>
<accession>A0A853HY53</accession>
<dbReference type="PANTHER" id="PTHR36118:SF1">
    <property type="entry name" value="ION-TRANSLOCATING OXIDOREDUCTASE COMPLEX SUBUNIT G"/>
    <property type="match status" value="1"/>
</dbReference>
<keyword evidence="6 7" id="KW-1133">Transmembrane helix</keyword>
<keyword evidence="10" id="KW-1185">Reference proteome</keyword>
<feature type="domain" description="FMN-binding" evidence="8">
    <location>
        <begin position="104"/>
        <end position="196"/>
    </location>
</feature>
<dbReference type="Proteomes" id="UP000569732">
    <property type="component" value="Unassembled WGS sequence"/>
</dbReference>
<proteinExistence type="inferred from homology"/>
<dbReference type="PANTHER" id="PTHR36118">
    <property type="entry name" value="ION-TRANSLOCATING OXIDOREDUCTASE COMPLEX SUBUNIT G"/>
    <property type="match status" value="1"/>
</dbReference>
<evidence type="ECO:0000256" key="2">
    <source>
        <dbReference type="ARBA" id="ARBA00022553"/>
    </source>
</evidence>
<protein>
    <recommendedName>
        <fullName evidence="6">Ion-translocating oxidoreductase complex subunit G</fullName>
        <ecNumber evidence="6">7.-.-.-</ecNumber>
    </recommendedName>
    <alternativeName>
        <fullName evidence="6">Rnf electron transport complex subunit G</fullName>
    </alternativeName>
</protein>
<feature type="transmembrane region" description="Helical" evidence="7">
    <location>
        <begin position="12"/>
        <end position="32"/>
    </location>
</feature>
<evidence type="ECO:0000256" key="3">
    <source>
        <dbReference type="ARBA" id="ARBA00022630"/>
    </source>
</evidence>
<keyword evidence="6" id="KW-1003">Cell membrane</keyword>
<dbReference type="GO" id="GO:0009055">
    <property type="term" value="F:electron transfer activity"/>
    <property type="evidence" value="ECO:0007669"/>
    <property type="project" value="InterPro"/>
</dbReference>
<gene>
    <name evidence="9" type="primary">rsxG</name>
    <name evidence="6" type="synonym">rnfG</name>
    <name evidence="9" type="ORF">H0A36_04705</name>
</gene>
<comment type="function">
    <text evidence="6">Part of a membrane-bound complex that couples electron transfer with translocation of ions across the membrane.</text>
</comment>
<keyword evidence="6 7" id="KW-0812">Transmembrane</keyword>
<keyword evidence="1 6" id="KW-0813">Transport</keyword>
<dbReference type="InterPro" id="IPR007329">
    <property type="entry name" value="FMN-bd"/>
</dbReference>
<keyword evidence="6 7" id="KW-0472">Membrane</keyword>
<dbReference type="EMBL" id="JACCKB010000004">
    <property type="protein sequence ID" value="NYZ65299.1"/>
    <property type="molecule type" value="Genomic_DNA"/>
</dbReference>
<dbReference type="InterPro" id="IPR010209">
    <property type="entry name" value="Ion_transpt_RnfG/RsxG"/>
</dbReference>
<dbReference type="EC" id="7.-.-.-" evidence="6"/>
<keyword evidence="6" id="KW-0997">Cell inner membrane</keyword>
<name>A0A853HY53_9GAMM</name>
<comment type="caution">
    <text evidence="9">The sequence shown here is derived from an EMBL/GenBank/DDBJ whole genome shotgun (WGS) entry which is preliminary data.</text>
</comment>
<dbReference type="HAMAP" id="MF_00479">
    <property type="entry name" value="RsxG_RnfG"/>
    <property type="match status" value="1"/>
</dbReference>
<comment type="similarity">
    <text evidence="6">Belongs to the RnfG family.</text>
</comment>
<dbReference type="GO" id="GO:0010181">
    <property type="term" value="F:FMN binding"/>
    <property type="evidence" value="ECO:0007669"/>
    <property type="project" value="InterPro"/>
</dbReference>
<comment type="subcellular location">
    <subcellularLocation>
        <location evidence="6">Cell inner membrane</location>
        <topology evidence="6">Single-pass membrane protein</topology>
    </subcellularLocation>
</comment>
<comment type="cofactor">
    <cofactor evidence="6">
        <name>FMN</name>
        <dbReference type="ChEBI" id="CHEBI:58210"/>
    </cofactor>
</comment>
<dbReference type="SMART" id="SM00900">
    <property type="entry name" value="FMN_bind"/>
    <property type="match status" value="1"/>
</dbReference>
<dbReference type="GO" id="GO:0022900">
    <property type="term" value="P:electron transport chain"/>
    <property type="evidence" value="ECO:0007669"/>
    <property type="project" value="UniProtKB-UniRule"/>
</dbReference>
<evidence type="ECO:0000313" key="10">
    <source>
        <dbReference type="Proteomes" id="UP000569732"/>
    </source>
</evidence>
<organism evidence="9 10">
    <name type="scientific">Spartinivicinus marinus</name>
    <dbReference type="NCBI Taxonomy" id="2994442"/>
    <lineage>
        <taxon>Bacteria</taxon>
        <taxon>Pseudomonadati</taxon>
        <taxon>Pseudomonadota</taxon>
        <taxon>Gammaproteobacteria</taxon>
        <taxon>Oceanospirillales</taxon>
        <taxon>Zooshikellaceae</taxon>
        <taxon>Spartinivicinus</taxon>
    </lineage>
</organism>
<keyword evidence="6" id="KW-1278">Translocase</keyword>
<evidence type="ECO:0000259" key="8">
    <source>
        <dbReference type="SMART" id="SM00900"/>
    </source>
</evidence>
<evidence type="ECO:0000256" key="4">
    <source>
        <dbReference type="ARBA" id="ARBA00022643"/>
    </source>
</evidence>
<dbReference type="RefSeq" id="WP_180567330.1">
    <property type="nucleotide sequence ID" value="NZ_JACCKB010000004.1"/>
</dbReference>